<name>A0ABD3NIN3_9STRA</name>
<evidence type="ECO:0000313" key="3">
    <source>
        <dbReference type="EMBL" id="KAL3774791.1"/>
    </source>
</evidence>
<comment type="caution">
    <text evidence="3">The sequence shown here is derived from an EMBL/GenBank/DDBJ whole genome shotgun (WGS) entry which is preliminary data.</text>
</comment>
<reference evidence="3 4" key="1">
    <citation type="submission" date="2024-10" db="EMBL/GenBank/DDBJ databases">
        <title>Updated reference genomes for cyclostephanoid diatoms.</title>
        <authorList>
            <person name="Roberts W.R."/>
            <person name="Alverson A.J."/>
        </authorList>
    </citation>
    <scope>NUCLEOTIDE SEQUENCE [LARGE SCALE GENOMIC DNA]</scope>
    <source>
        <strain evidence="3 4">AJA010-31</strain>
    </source>
</reference>
<evidence type="ECO:0000313" key="4">
    <source>
        <dbReference type="Proteomes" id="UP001530400"/>
    </source>
</evidence>
<gene>
    <name evidence="3" type="ORF">ACHAWO_012691</name>
</gene>
<dbReference type="PROSITE" id="PS51286">
    <property type="entry name" value="RAP"/>
    <property type="match status" value="1"/>
</dbReference>
<sequence length="987" mass="110947">MAVWARTSDPHLMYKLSTQLPEACRPISFLRCKSSRYETYTIVLKSITHIGRRNYLNRSCRIDFSLGCTQLQSRALSSDGNHNNYTTSKRMHPKPDQSKSYKETKRPNYERWEVRDCQSVDALLQTTIDKFNVSPPSTIAAVWSYFPTLLRNNHSNTAQQEDVSEKEHKIAYLIHQTLRKLDVFRPKELATIISSLAKILQAVQHQASYKQKSASHQAFGNILLDDNSNPNPQIFDPLAQESQSTIHKFDARCLSNLAHAHASLLYNPKLQNGYLFDSVAQAALPQISHYNSQGVANTLWSFAKLGVCHSQLFQQMGDFVIFSGLLDSFKPRELSITLWSFATVKEEHKVLFQKAGDAVFTTIDLNEFQPQELSNIVWAYANMGLVHPKLFDAIGDHISTLSNLNSFAPQALSITVRSFASSGHCHPALFRKVAQEIVMKRGDLHSFASQALANTVWAYATLNEPYTELFERVAHAIIDQGRLKKLNPQEMSITIWSFATAGMEHNTLFQMVGDEIASRGDLREFGPQNLANIVWAFATATVIHRDMFQTIGDSIVKSDGTMRAFKPLELANTLWAYATLDIHHAELFNRVGNFIVDQGSLEQFEPSHISIIAWSFAKASQSHPKLFASIATAISQRDNLNSFKPQELVNVIWTYASMAEANADVFKSIGDEILSRDLSSFTAQNLSNAVWAYATAQIDHPDLFHKVASAIIESDRLQSFTSQAISNTLWAYAKAQVYHPGLYKIAGDMLMETDNLNSFSPQELSNLLKAFAAANELRPAIFVKFADTIVGGKKLESFTPHGISTIGWCFAVADVNVPSLFNERFIEVIAQNELTFPKEGLAQLHQWHLWQAKEQTGIGLPNELKIRCQQVFTEGEVTISSFQSDVLKELLCIGLNPIEEYLTDSGYRLDALVEINNDKVGIEVDGPNHFIGRKPSGSTVLKRRQVSSLEKMVLVSVPYFDWYEFGCDRDKKQQYLCSLLRLDAGSL</sequence>
<feature type="domain" description="RAP" evidence="2">
    <location>
        <begin position="920"/>
        <end position="978"/>
    </location>
</feature>
<dbReference type="Pfam" id="PF26188">
    <property type="entry name" value="RESC6"/>
    <property type="match status" value="1"/>
</dbReference>
<dbReference type="EMBL" id="JALLPJ020001178">
    <property type="protein sequence ID" value="KAL3774791.1"/>
    <property type="molecule type" value="Genomic_DNA"/>
</dbReference>
<dbReference type="AlphaFoldDB" id="A0ABD3NIN3"/>
<dbReference type="PANTHER" id="PTHR21228">
    <property type="entry name" value="FAST LEU-RICH DOMAIN-CONTAINING"/>
    <property type="match status" value="1"/>
</dbReference>
<accession>A0ABD3NIN3</accession>
<dbReference type="InterPro" id="IPR013584">
    <property type="entry name" value="RAP"/>
</dbReference>
<feature type="region of interest" description="Disordered" evidence="1">
    <location>
        <begin position="76"/>
        <end position="106"/>
    </location>
</feature>
<feature type="compositionally biased region" description="Basic and acidic residues" evidence="1">
    <location>
        <begin position="93"/>
        <end position="106"/>
    </location>
</feature>
<evidence type="ECO:0000256" key="1">
    <source>
        <dbReference type="SAM" id="MobiDB-lite"/>
    </source>
</evidence>
<dbReference type="InterPro" id="IPR050870">
    <property type="entry name" value="FAST_kinase"/>
</dbReference>
<protein>
    <recommendedName>
        <fullName evidence="2">RAP domain-containing protein</fullName>
    </recommendedName>
</protein>
<organism evidence="3 4">
    <name type="scientific">Cyclotella atomus</name>
    <dbReference type="NCBI Taxonomy" id="382360"/>
    <lineage>
        <taxon>Eukaryota</taxon>
        <taxon>Sar</taxon>
        <taxon>Stramenopiles</taxon>
        <taxon>Ochrophyta</taxon>
        <taxon>Bacillariophyta</taxon>
        <taxon>Coscinodiscophyceae</taxon>
        <taxon>Thalassiosirophycidae</taxon>
        <taxon>Stephanodiscales</taxon>
        <taxon>Stephanodiscaceae</taxon>
        <taxon>Cyclotella</taxon>
    </lineage>
</organism>
<feature type="compositionally biased region" description="Polar residues" evidence="1">
    <location>
        <begin position="76"/>
        <end position="88"/>
    </location>
</feature>
<dbReference type="PANTHER" id="PTHR21228:SF40">
    <property type="entry name" value="LD45607P"/>
    <property type="match status" value="1"/>
</dbReference>
<dbReference type="SMART" id="SM00952">
    <property type="entry name" value="RAP"/>
    <property type="match status" value="1"/>
</dbReference>
<proteinExistence type="predicted"/>
<dbReference type="Pfam" id="PF08373">
    <property type="entry name" value="RAP"/>
    <property type="match status" value="1"/>
</dbReference>
<evidence type="ECO:0000259" key="2">
    <source>
        <dbReference type="PROSITE" id="PS51286"/>
    </source>
</evidence>
<keyword evidence="4" id="KW-1185">Reference proteome</keyword>
<dbReference type="InterPro" id="IPR058917">
    <property type="entry name" value="RESC6_dom"/>
</dbReference>
<dbReference type="Proteomes" id="UP001530400">
    <property type="component" value="Unassembled WGS sequence"/>
</dbReference>